<name>A0A409XHN6_PSICY</name>
<dbReference type="InterPro" id="IPR003034">
    <property type="entry name" value="SAP_dom"/>
</dbReference>
<comment type="caution">
    <text evidence="3">The sequence shown here is derived from an EMBL/GenBank/DDBJ whole genome shotgun (WGS) entry which is preliminary data.</text>
</comment>
<gene>
    <name evidence="3" type="ORF">CVT25_013089</name>
</gene>
<evidence type="ECO:0000259" key="2">
    <source>
        <dbReference type="SMART" id="SM00513"/>
    </source>
</evidence>
<dbReference type="Pfam" id="PF18953">
    <property type="entry name" value="SAP_new25"/>
    <property type="match status" value="1"/>
</dbReference>
<dbReference type="InParanoid" id="A0A409XHN6"/>
<dbReference type="OrthoDB" id="5569309at2759"/>
<dbReference type="InterPro" id="IPR038872">
    <property type="entry name" value="Put_GTT3"/>
</dbReference>
<protein>
    <recommendedName>
        <fullName evidence="2">SAP domain-containing protein</fullName>
    </recommendedName>
</protein>
<proteinExistence type="predicted"/>
<dbReference type="Proteomes" id="UP000283269">
    <property type="component" value="Unassembled WGS sequence"/>
</dbReference>
<accession>A0A409XHN6</accession>
<feature type="region of interest" description="Disordered" evidence="1">
    <location>
        <begin position="62"/>
        <end position="157"/>
    </location>
</feature>
<feature type="compositionally biased region" description="Basic and acidic residues" evidence="1">
    <location>
        <begin position="105"/>
        <end position="117"/>
    </location>
</feature>
<evidence type="ECO:0000313" key="4">
    <source>
        <dbReference type="Proteomes" id="UP000283269"/>
    </source>
</evidence>
<keyword evidence="4" id="KW-1185">Reference proteome</keyword>
<dbReference type="PANTHER" id="PTHR41807:SF1">
    <property type="entry name" value="GLUTATHIONE TRANSFERASE 3"/>
    <property type="match status" value="1"/>
</dbReference>
<evidence type="ECO:0000256" key="1">
    <source>
        <dbReference type="SAM" id="MobiDB-lite"/>
    </source>
</evidence>
<dbReference type="STRING" id="93625.A0A409XHN6"/>
<dbReference type="AlphaFoldDB" id="A0A409XHN6"/>
<feature type="domain" description="SAP" evidence="2">
    <location>
        <begin position="10"/>
        <end position="44"/>
    </location>
</feature>
<dbReference type="PANTHER" id="PTHR41807">
    <property type="entry name" value="GLUTATHIONE TRANSFERASE 3"/>
    <property type="match status" value="1"/>
</dbReference>
<dbReference type="SMART" id="SM00513">
    <property type="entry name" value="SAP"/>
    <property type="match status" value="1"/>
</dbReference>
<evidence type="ECO:0000313" key="3">
    <source>
        <dbReference type="EMBL" id="PPQ90264.1"/>
    </source>
</evidence>
<dbReference type="GO" id="GO:0016020">
    <property type="term" value="C:membrane"/>
    <property type="evidence" value="ECO:0007669"/>
    <property type="project" value="TreeGrafter"/>
</dbReference>
<sequence>MAPTVYTGALQPKKKSELQEIASALRLSDQGTKDEIQARIKKHLDNNQDALEDDPTFAGLFGRRKRSVQPQPIPTSGRFAPSTSDTIEKPRSSVGRPSRITALDPIREGTPTKDLRDVSTFLKRPISPLESTPARSPRRVDLTTPSSLPPLPPSPAKSIIERLPKASEVKATLETKQEEALQNGYEMIASLRLFLSNSRNIWSLTSVFELLYIISAIIPWKSIQFPVIPIGEKGPSLTVFYPPWTVFQTNAFWGVLLHWAIPTLIIPTLAGYIISFNPANTPSRSEVKKISSPPAIPLDPLTAGIIRVAVQTAYPYTSIASHVDVVGLDVLGPKWRVLSASVGLAFAFSEAISGAPQVLAHRLAIQSASDLNEREPTPTRRALMLAGEDLNNDENEVD</sequence>
<dbReference type="EMBL" id="NHYD01001659">
    <property type="protein sequence ID" value="PPQ90264.1"/>
    <property type="molecule type" value="Genomic_DNA"/>
</dbReference>
<reference evidence="3 4" key="1">
    <citation type="journal article" date="2018" name="Evol. Lett.">
        <title>Horizontal gene cluster transfer increased hallucinogenic mushroom diversity.</title>
        <authorList>
            <person name="Reynolds H.T."/>
            <person name="Vijayakumar V."/>
            <person name="Gluck-Thaler E."/>
            <person name="Korotkin H.B."/>
            <person name="Matheny P.B."/>
            <person name="Slot J.C."/>
        </authorList>
    </citation>
    <scope>NUCLEOTIDE SEQUENCE [LARGE SCALE GENOMIC DNA]</scope>
    <source>
        <strain evidence="3 4">2631</strain>
    </source>
</reference>
<organism evidence="3 4">
    <name type="scientific">Psilocybe cyanescens</name>
    <dbReference type="NCBI Taxonomy" id="93625"/>
    <lineage>
        <taxon>Eukaryota</taxon>
        <taxon>Fungi</taxon>
        <taxon>Dikarya</taxon>
        <taxon>Basidiomycota</taxon>
        <taxon>Agaricomycotina</taxon>
        <taxon>Agaricomycetes</taxon>
        <taxon>Agaricomycetidae</taxon>
        <taxon>Agaricales</taxon>
        <taxon>Agaricineae</taxon>
        <taxon>Strophariaceae</taxon>
        <taxon>Psilocybe</taxon>
    </lineage>
</organism>